<organism evidence="1 2">
    <name type="scientific">Microscilla marina ATCC 23134</name>
    <dbReference type="NCBI Taxonomy" id="313606"/>
    <lineage>
        <taxon>Bacteria</taxon>
        <taxon>Pseudomonadati</taxon>
        <taxon>Bacteroidota</taxon>
        <taxon>Cytophagia</taxon>
        <taxon>Cytophagales</taxon>
        <taxon>Microscillaceae</taxon>
        <taxon>Microscilla</taxon>
    </lineage>
</organism>
<name>A1ZIR5_MICM2</name>
<gene>
    <name evidence="1" type="ORF">M23134_05806</name>
</gene>
<sequence>MEPAQSFCFQNIRFSYSFSVLIKQSKRGLAQSFCVAYIFF</sequence>
<dbReference type="EMBL" id="AAWS01000009">
    <property type="protein sequence ID" value="EAY29933.1"/>
    <property type="molecule type" value="Genomic_DNA"/>
</dbReference>
<proteinExistence type="predicted"/>
<dbReference type="AlphaFoldDB" id="A1ZIR5"/>
<comment type="caution">
    <text evidence="1">The sequence shown here is derived from an EMBL/GenBank/DDBJ whole genome shotgun (WGS) entry which is preliminary data.</text>
</comment>
<reference evidence="1 2" key="1">
    <citation type="submission" date="2007-01" db="EMBL/GenBank/DDBJ databases">
        <authorList>
            <person name="Haygood M."/>
            <person name="Podell S."/>
            <person name="Anderson C."/>
            <person name="Hopkinson B."/>
            <person name="Roe K."/>
            <person name="Barbeau K."/>
            <person name="Gaasterland T."/>
            <person name="Ferriera S."/>
            <person name="Johnson J."/>
            <person name="Kravitz S."/>
            <person name="Beeson K."/>
            <person name="Sutton G."/>
            <person name="Rogers Y.-H."/>
            <person name="Friedman R."/>
            <person name="Frazier M."/>
            <person name="Venter J.C."/>
        </authorList>
    </citation>
    <scope>NUCLEOTIDE SEQUENCE [LARGE SCALE GENOMIC DNA]</scope>
    <source>
        <strain evidence="1 2">ATCC 23134</strain>
    </source>
</reference>
<dbReference type="Proteomes" id="UP000004095">
    <property type="component" value="Unassembled WGS sequence"/>
</dbReference>
<evidence type="ECO:0000313" key="1">
    <source>
        <dbReference type="EMBL" id="EAY29933.1"/>
    </source>
</evidence>
<evidence type="ECO:0000313" key="2">
    <source>
        <dbReference type="Proteomes" id="UP000004095"/>
    </source>
</evidence>
<keyword evidence="2" id="KW-1185">Reference proteome</keyword>
<accession>A1ZIR5</accession>
<protein>
    <submittedName>
        <fullName evidence="1">Uncharacterized protein</fullName>
    </submittedName>
</protein>